<proteinExistence type="predicted"/>
<keyword evidence="2" id="KW-1185">Reference proteome</keyword>
<accession>A0A371DLM8</accession>
<name>A0A371DLM8_9APHY</name>
<dbReference type="EMBL" id="KZ857387">
    <property type="protein sequence ID" value="RDX53441.1"/>
    <property type="molecule type" value="Genomic_DNA"/>
</dbReference>
<protein>
    <submittedName>
        <fullName evidence="1">Uncharacterized protein</fullName>
    </submittedName>
</protein>
<organism evidence="1 2">
    <name type="scientific">Lentinus brumalis</name>
    <dbReference type="NCBI Taxonomy" id="2498619"/>
    <lineage>
        <taxon>Eukaryota</taxon>
        <taxon>Fungi</taxon>
        <taxon>Dikarya</taxon>
        <taxon>Basidiomycota</taxon>
        <taxon>Agaricomycotina</taxon>
        <taxon>Agaricomycetes</taxon>
        <taxon>Polyporales</taxon>
        <taxon>Polyporaceae</taxon>
        <taxon>Lentinus</taxon>
    </lineage>
</organism>
<sequence>MRLVTRTSRTLQSLVLSDASRTLPGAPQCDTIASCKPAPCPTVMDSCGIDDICPRDCPRPRPRSKAATDARDPCGCAPSTPLDLTLPSHCLRAASRTPLSSFPARPVVSPPAAPGPWRALRGRTISARTLGPFRGTAHGSHLELRRADLRITASQPHEVGTVYNVLDPSADGGALNTVHVRVIDHQSLVA</sequence>
<dbReference type="AlphaFoldDB" id="A0A371DLM8"/>
<evidence type="ECO:0000313" key="2">
    <source>
        <dbReference type="Proteomes" id="UP000256964"/>
    </source>
</evidence>
<dbReference type="Proteomes" id="UP000256964">
    <property type="component" value="Unassembled WGS sequence"/>
</dbReference>
<evidence type="ECO:0000313" key="1">
    <source>
        <dbReference type="EMBL" id="RDX53441.1"/>
    </source>
</evidence>
<gene>
    <name evidence="1" type="ORF">OH76DRAFT_1221050</name>
</gene>
<reference evidence="1 2" key="1">
    <citation type="journal article" date="2018" name="Biotechnol. Biofuels">
        <title>Integrative visual omics of the white-rot fungus Polyporus brumalis exposes the biotechnological potential of its oxidative enzymes for delignifying raw plant biomass.</title>
        <authorList>
            <person name="Miyauchi S."/>
            <person name="Rancon A."/>
            <person name="Drula E."/>
            <person name="Hage H."/>
            <person name="Chaduli D."/>
            <person name="Favel A."/>
            <person name="Grisel S."/>
            <person name="Henrissat B."/>
            <person name="Herpoel-Gimbert I."/>
            <person name="Ruiz-Duenas F.J."/>
            <person name="Chevret D."/>
            <person name="Hainaut M."/>
            <person name="Lin J."/>
            <person name="Wang M."/>
            <person name="Pangilinan J."/>
            <person name="Lipzen A."/>
            <person name="Lesage-Meessen L."/>
            <person name="Navarro D."/>
            <person name="Riley R."/>
            <person name="Grigoriev I.V."/>
            <person name="Zhou S."/>
            <person name="Raouche S."/>
            <person name="Rosso M.N."/>
        </authorList>
    </citation>
    <scope>NUCLEOTIDE SEQUENCE [LARGE SCALE GENOMIC DNA]</scope>
    <source>
        <strain evidence="1 2">BRFM 1820</strain>
    </source>
</reference>